<keyword evidence="1" id="KW-0812">Transmembrane</keyword>
<feature type="transmembrane region" description="Helical" evidence="1">
    <location>
        <begin position="140"/>
        <end position="161"/>
    </location>
</feature>
<comment type="caution">
    <text evidence="2">The sequence shown here is derived from an EMBL/GenBank/DDBJ whole genome shotgun (WGS) entry which is preliminary data.</text>
</comment>
<sequence length="233" mass="26727">MFVITILLPFNFSSQNKVRFWIALFCLKLISNLVWLKFSTDSLRELKYKKNCSENIKKLKKVRYSIAITCYSIDAIRQLIGLIDTLDIGLKLIDYVNPLSGYVIVSFTTKFLKLFMSSSIERYCKCKDYQSSKRGKKEKLLLAISFAMLSLTIVDLIGKMINVAEKYGYFIIENKIIDCGNSITYTFNFSNTIRLVCMLMMIAGYTLQLTIEKKSSTQIESPDITPAELQIAL</sequence>
<dbReference type="AlphaFoldDB" id="A0A8J3MPN4"/>
<reference evidence="2 3" key="1">
    <citation type="journal article" date="2021" name="Microb. Ecol.">
        <title>Candidatus Mesenet longicola: Novel Endosymbionts of Brontispa longissima that Induce Cytoplasmic Incompatibility.</title>
        <authorList>
            <person name="Takano S."/>
            <person name="Gotoh Y."/>
            <person name="Hayashi T."/>
        </authorList>
    </citation>
    <scope>NUCLEOTIDE SEQUENCE [LARGE SCALE GENOMIC DNA]</scope>
    <source>
        <strain evidence="2">L5</strain>
    </source>
</reference>
<accession>A0A8J3MPN4</accession>
<name>A0A8J3MPN4_9RICK</name>
<keyword evidence="3" id="KW-1185">Reference proteome</keyword>
<dbReference type="EMBL" id="BNGU01000069">
    <property type="protein sequence ID" value="GHM60080.1"/>
    <property type="molecule type" value="Genomic_DNA"/>
</dbReference>
<evidence type="ECO:0000313" key="3">
    <source>
        <dbReference type="Proteomes" id="UP000637906"/>
    </source>
</evidence>
<dbReference type="Proteomes" id="UP000637906">
    <property type="component" value="Unassembled WGS sequence"/>
</dbReference>
<evidence type="ECO:0000256" key="1">
    <source>
        <dbReference type="SAM" id="Phobius"/>
    </source>
</evidence>
<protein>
    <submittedName>
        <fullName evidence="2">Uncharacterized protein</fullName>
    </submittedName>
</protein>
<proteinExistence type="predicted"/>
<evidence type="ECO:0000313" key="2">
    <source>
        <dbReference type="EMBL" id="GHM60080.1"/>
    </source>
</evidence>
<organism evidence="2 3">
    <name type="scientific">Candidatus Mesenet longicola</name>
    <dbReference type="NCBI Taxonomy" id="1892558"/>
    <lineage>
        <taxon>Bacteria</taxon>
        <taxon>Pseudomonadati</taxon>
        <taxon>Pseudomonadota</taxon>
        <taxon>Alphaproteobacteria</taxon>
        <taxon>Rickettsiales</taxon>
        <taxon>Anaplasmataceae</taxon>
        <taxon>Candidatus Mesenet</taxon>
    </lineage>
</organism>
<gene>
    <name evidence="2" type="ORF">sL5_10730</name>
</gene>
<feature type="transmembrane region" description="Helical" evidence="1">
    <location>
        <begin position="192"/>
        <end position="211"/>
    </location>
</feature>
<feature type="transmembrane region" description="Helical" evidence="1">
    <location>
        <begin position="20"/>
        <end position="40"/>
    </location>
</feature>
<keyword evidence="1" id="KW-1133">Transmembrane helix</keyword>
<keyword evidence="1" id="KW-0472">Membrane</keyword>